<accession>A0ABW3IEG6</accession>
<gene>
    <name evidence="1" type="ORF">ACFQ1G_06230</name>
</gene>
<dbReference type="Proteomes" id="UP001597100">
    <property type="component" value="Unassembled WGS sequence"/>
</dbReference>
<protein>
    <recommendedName>
        <fullName evidence="3">Carboxypeptidase-like protein</fullName>
    </recommendedName>
</protein>
<dbReference type="EMBL" id="JBHTJP010000032">
    <property type="protein sequence ID" value="MFD0976381.1"/>
    <property type="molecule type" value="Genomic_DNA"/>
</dbReference>
<keyword evidence="2" id="KW-1185">Reference proteome</keyword>
<comment type="caution">
    <text evidence="1">The sequence shown here is derived from an EMBL/GenBank/DDBJ whole genome shotgun (WGS) entry which is preliminary data.</text>
</comment>
<evidence type="ECO:0000313" key="2">
    <source>
        <dbReference type="Proteomes" id="UP001597100"/>
    </source>
</evidence>
<evidence type="ECO:0000313" key="1">
    <source>
        <dbReference type="EMBL" id="MFD0976381.1"/>
    </source>
</evidence>
<dbReference type="RefSeq" id="WP_380737658.1">
    <property type="nucleotide sequence ID" value="NZ_JBHTJP010000032.1"/>
</dbReference>
<sequence length="259" mass="29062">MKTFLTFLIFLISLTGFSQRVLINGTIKVPAGEDPQGISIVNSTAMRATISNEAGLFQIRAAEGDTLSFSSLQFQDFSVIIDEGVITTRELNVFVSEAVTELPEVVVTPYDLSGNVRVDVQIIPTSDLDLPNKSAAEIDPYEWEFPPDSLVSPPNAAMRTSMMVNGANFANIFRNILKSREVINIEESEELEDEILLLYDDDFFNENLNIKKENIKEFIYFAEDNGLTKAMLKPKNEMKLIEFLVVQSQRYKEIKAGSN</sequence>
<proteinExistence type="predicted"/>
<name>A0ABW3IEG6_9FLAO</name>
<reference evidence="2" key="1">
    <citation type="journal article" date="2019" name="Int. J. Syst. Evol. Microbiol.">
        <title>The Global Catalogue of Microorganisms (GCM) 10K type strain sequencing project: providing services to taxonomists for standard genome sequencing and annotation.</title>
        <authorList>
            <consortium name="The Broad Institute Genomics Platform"/>
            <consortium name="The Broad Institute Genome Sequencing Center for Infectious Disease"/>
            <person name="Wu L."/>
            <person name="Ma J."/>
        </authorList>
    </citation>
    <scope>NUCLEOTIDE SEQUENCE [LARGE SCALE GENOMIC DNA]</scope>
    <source>
        <strain evidence="2">CCUG 60898</strain>
    </source>
</reference>
<evidence type="ECO:0008006" key="3">
    <source>
        <dbReference type="Google" id="ProtNLM"/>
    </source>
</evidence>
<organism evidence="1 2">
    <name type="scientific">Salinimicrobium gaetbulicola</name>
    <dbReference type="NCBI Taxonomy" id="999702"/>
    <lineage>
        <taxon>Bacteria</taxon>
        <taxon>Pseudomonadati</taxon>
        <taxon>Bacteroidota</taxon>
        <taxon>Flavobacteriia</taxon>
        <taxon>Flavobacteriales</taxon>
        <taxon>Flavobacteriaceae</taxon>
        <taxon>Salinimicrobium</taxon>
    </lineage>
</organism>